<protein>
    <submittedName>
        <fullName evidence="8">Uncharacterized protein</fullName>
    </submittedName>
</protein>
<dbReference type="PANTHER" id="PTHR23162:SF10">
    <property type="entry name" value="FI13205P"/>
    <property type="match status" value="1"/>
</dbReference>
<dbReference type="AlphaFoldDB" id="A0A9P0JQ54"/>
<evidence type="ECO:0000256" key="2">
    <source>
        <dbReference type="ARBA" id="ARBA00009316"/>
    </source>
</evidence>
<dbReference type="GO" id="GO:0005813">
    <property type="term" value="C:centrosome"/>
    <property type="evidence" value="ECO:0007669"/>
    <property type="project" value="UniProtKB-SubCell"/>
</dbReference>
<dbReference type="OrthoDB" id="413404at2759"/>
<dbReference type="Gene3D" id="1.10.287.1490">
    <property type="match status" value="1"/>
</dbReference>
<reference evidence="8" key="1">
    <citation type="submission" date="2022-03" db="EMBL/GenBank/DDBJ databases">
        <authorList>
            <person name="Sayadi A."/>
        </authorList>
    </citation>
    <scope>NUCLEOTIDE SEQUENCE</scope>
</reference>
<comment type="caution">
    <text evidence="8">The sequence shown here is derived from an EMBL/GenBank/DDBJ whole genome shotgun (WGS) entry which is preliminary data.</text>
</comment>
<keyword evidence="4 6" id="KW-0175">Coiled coil</keyword>
<gene>
    <name evidence="8" type="ORF">ACAOBT_LOCUS1705</name>
</gene>
<dbReference type="Proteomes" id="UP001152888">
    <property type="component" value="Unassembled WGS sequence"/>
</dbReference>
<keyword evidence="3" id="KW-0963">Cytoplasm</keyword>
<evidence type="ECO:0000256" key="7">
    <source>
        <dbReference type="SAM" id="MobiDB-lite"/>
    </source>
</evidence>
<proteinExistence type="inferred from homology"/>
<sequence length="536" mass="61663">MVCLENQHQSSSSPRGLVQNTGTTSPQRQQQYGKGRPPCPADIEARLQEYSANTQNLEFQLCNMENDLRAIQDELSAVQTERAHLEHHRKMFCPPVHCFLPPCMSPTCMAGPPCQPLPCKFPPYMLPPPCTCAADTGPSLEQQMKGLKEQYVLLQEDYKLKVKEVSTLRAENQNLKEAVDKERANLKVYKDKIKKHEEDIRSLMGDRGKGAGLKDRILELEKELADAKQTFREAQDELEQLRSKVQDQQQQMDDYRNRYLEAQQQVEEQRRQIDLMELENVRISEQINMEIQRVKNQFQRKLEELMPLPGILKDTQMALKKAQQEHLLAERTNESVAGELTLYKDKLAALANQLNDNRDQVLGQTEKDGLLQKIADLEKEIEDAREESYDLRSQVGDLGEKLTSCRLESDSRAHEIVQLESNIENVRIESARQVARTKDRCELVRKSMQNQINDLERQVMHCQAQVKSSLKDKDEIREKMQAQICSLTENFEDATLRIRNLRDHVDILKNTYGAVGDPYLKPFPPDPCSCCADSRM</sequence>
<evidence type="ECO:0000256" key="4">
    <source>
        <dbReference type="ARBA" id="ARBA00023054"/>
    </source>
</evidence>
<name>A0A9P0JQ54_ACAOB</name>
<evidence type="ECO:0000256" key="6">
    <source>
        <dbReference type="SAM" id="Coils"/>
    </source>
</evidence>
<evidence type="ECO:0000256" key="5">
    <source>
        <dbReference type="ARBA" id="ARBA00023212"/>
    </source>
</evidence>
<dbReference type="EMBL" id="CAKOFQ010006666">
    <property type="protein sequence ID" value="CAH1956754.1"/>
    <property type="molecule type" value="Genomic_DNA"/>
</dbReference>
<comment type="similarity">
    <text evidence="2">Belongs to the ODF2 family.</text>
</comment>
<evidence type="ECO:0000256" key="1">
    <source>
        <dbReference type="ARBA" id="ARBA00004300"/>
    </source>
</evidence>
<dbReference type="InterPro" id="IPR026099">
    <property type="entry name" value="Odf2-rel"/>
</dbReference>
<organism evidence="8 9">
    <name type="scientific">Acanthoscelides obtectus</name>
    <name type="common">Bean weevil</name>
    <name type="synonym">Bruchus obtectus</name>
    <dbReference type="NCBI Taxonomy" id="200917"/>
    <lineage>
        <taxon>Eukaryota</taxon>
        <taxon>Metazoa</taxon>
        <taxon>Ecdysozoa</taxon>
        <taxon>Arthropoda</taxon>
        <taxon>Hexapoda</taxon>
        <taxon>Insecta</taxon>
        <taxon>Pterygota</taxon>
        <taxon>Neoptera</taxon>
        <taxon>Endopterygota</taxon>
        <taxon>Coleoptera</taxon>
        <taxon>Polyphaga</taxon>
        <taxon>Cucujiformia</taxon>
        <taxon>Chrysomeloidea</taxon>
        <taxon>Chrysomelidae</taxon>
        <taxon>Bruchinae</taxon>
        <taxon>Bruchini</taxon>
        <taxon>Acanthoscelides</taxon>
    </lineage>
</organism>
<feature type="coiled-coil region" evidence="6">
    <location>
        <begin position="158"/>
        <end position="394"/>
    </location>
</feature>
<keyword evidence="9" id="KW-1185">Reference proteome</keyword>
<dbReference type="GO" id="GO:1902017">
    <property type="term" value="P:regulation of cilium assembly"/>
    <property type="evidence" value="ECO:0007669"/>
    <property type="project" value="TreeGrafter"/>
</dbReference>
<evidence type="ECO:0000313" key="8">
    <source>
        <dbReference type="EMBL" id="CAH1956754.1"/>
    </source>
</evidence>
<feature type="region of interest" description="Disordered" evidence="7">
    <location>
        <begin position="1"/>
        <end position="38"/>
    </location>
</feature>
<dbReference type="PANTHER" id="PTHR23162">
    <property type="entry name" value="OUTER DENSE FIBER OF SPERM TAILS 2"/>
    <property type="match status" value="1"/>
</dbReference>
<accession>A0A9P0JQ54</accession>
<keyword evidence="5" id="KW-0206">Cytoskeleton</keyword>
<comment type="subcellular location">
    <subcellularLocation>
        <location evidence="1">Cytoplasm</location>
        <location evidence="1">Cytoskeleton</location>
        <location evidence="1">Microtubule organizing center</location>
        <location evidence="1">Centrosome</location>
    </subcellularLocation>
</comment>
<feature type="coiled-coil region" evidence="6">
    <location>
        <begin position="438"/>
        <end position="465"/>
    </location>
</feature>
<evidence type="ECO:0000256" key="3">
    <source>
        <dbReference type="ARBA" id="ARBA00022490"/>
    </source>
</evidence>
<evidence type="ECO:0000313" key="9">
    <source>
        <dbReference type="Proteomes" id="UP001152888"/>
    </source>
</evidence>
<feature type="compositionally biased region" description="Polar residues" evidence="7">
    <location>
        <begin position="1"/>
        <end position="32"/>
    </location>
</feature>